<evidence type="ECO:0000313" key="2">
    <source>
        <dbReference type="EMBL" id="GAK54030.1"/>
    </source>
</evidence>
<dbReference type="Pfam" id="PF04453">
    <property type="entry name" value="LptD"/>
    <property type="match status" value="1"/>
</dbReference>
<dbReference type="STRING" id="1499966.U14_05307"/>
<dbReference type="GO" id="GO:1990351">
    <property type="term" value="C:transporter complex"/>
    <property type="evidence" value="ECO:0007669"/>
    <property type="project" value="TreeGrafter"/>
</dbReference>
<gene>
    <name evidence="2" type="ORF">U14_05307</name>
</gene>
<protein>
    <submittedName>
        <fullName evidence="2">Organic solvent tolerance protein</fullName>
    </submittedName>
</protein>
<dbReference type="InterPro" id="IPR050218">
    <property type="entry name" value="LptD"/>
</dbReference>
<dbReference type="Proteomes" id="UP000030700">
    <property type="component" value="Unassembled WGS sequence"/>
</dbReference>
<dbReference type="PANTHER" id="PTHR30189">
    <property type="entry name" value="LPS-ASSEMBLY PROTEIN"/>
    <property type="match status" value="1"/>
</dbReference>
<dbReference type="HOGENOM" id="CLU_751560_0_0_0"/>
<name>A0A081BRJ9_9BACT</name>
<keyword evidence="3" id="KW-1185">Reference proteome</keyword>
<evidence type="ECO:0000259" key="1">
    <source>
        <dbReference type="Pfam" id="PF04453"/>
    </source>
</evidence>
<dbReference type="EMBL" id="DF820460">
    <property type="protein sequence ID" value="GAK54030.1"/>
    <property type="molecule type" value="Genomic_DNA"/>
</dbReference>
<dbReference type="GO" id="GO:0061024">
    <property type="term" value="P:membrane organization"/>
    <property type="evidence" value="ECO:0007669"/>
    <property type="project" value="InterPro"/>
</dbReference>
<dbReference type="AlphaFoldDB" id="A0A081BRJ9"/>
<organism evidence="2">
    <name type="scientific">Candidatus Moduliflexus flocculans</name>
    <dbReference type="NCBI Taxonomy" id="1499966"/>
    <lineage>
        <taxon>Bacteria</taxon>
        <taxon>Candidatus Moduliflexota</taxon>
        <taxon>Candidatus Moduliflexia</taxon>
        <taxon>Candidatus Moduliflexales</taxon>
        <taxon>Candidatus Moduliflexaceae</taxon>
    </lineage>
</organism>
<dbReference type="GO" id="GO:0009279">
    <property type="term" value="C:cell outer membrane"/>
    <property type="evidence" value="ECO:0007669"/>
    <property type="project" value="TreeGrafter"/>
</dbReference>
<feature type="domain" description="LptD C-terminal" evidence="1">
    <location>
        <begin position="219"/>
        <end position="348"/>
    </location>
</feature>
<dbReference type="PANTHER" id="PTHR30189:SF1">
    <property type="entry name" value="LPS-ASSEMBLY PROTEIN LPTD"/>
    <property type="match status" value="1"/>
</dbReference>
<dbReference type="InterPro" id="IPR007543">
    <property type="entry name" value="LptD_C"/>
</dbReference>
<evidence type="ECO:0000313" key="3">
    <source>
        <dbReference type="Proteomes" id="UP000030700"/>
    </source>
</evidence>
<reference evidence="2" key="1">
    <citation type="journal article" date="2015" name="PeerJ">
        <title>First genomic representation of candidate bacterial phylum KSB3 points to enhanced environmental sensing as a trigger of wastewater bulking.</title>
        <authorList>
            <person name="Sekiguchi Y."/>
            <person name="Ohashi A."/>
            <person name="Parks D.H."/>
            <person name="Yamauchi T."/>
            <person name="Tyson G.W."/>
            <person name="Hugenholtz P."/>
        </authorList>
    </citation>
    <scope>NUCLEOTIDE SEQUENCE [LARGE SCALE GENOMIC DNA]</scope>
</reference>
<sequence length="368" mass="42551">MRLEADKVVLNNKTGEAMAEGKVFLQDKGDSTRADSLRVNINTRSGVMYKGEIFKQKENLHVKGDVIERRSETVYHVEKGAITTCDENEWYLKASELDVDMDRYATAKGVSFNMLGLPMFYTPYFLFPVKRQTGFLVPMVGNSSLDGFSIQNAFFWAISDYKDMTVYSDYRANTGHGTGLEFRYMNSIESSGQIYGKFWNMFRTGEIRDARFGHETNESRWELLLKHREEFTEDFSGSLDVNLVSDQHYYYDLDKQLENKSRPYLDSNVFLTERWNTSILYLLGQYSTDLTQSNRNTIQKLPEIRYTMFAEPLFGPLYFNFDGSAVNFVRQEGDGLRRLDLNPNFALVFKPGEENSAQSERDDAGHRN</sequence>
<accession>A0A081BRJ9</accession>
<proteinExistence type="predicted"/>